<sequence length="82" mass="9510">MKNREISRWKWVYVRMRGGLGFAFVSVPLDLTVSQLKVMLGADPRSVVTVRSAFQPLAENEPLYGRVTNYDTVYIEPYRRTL</sequence>
<reference evidence="1" key="2">
    <citation type="journal article" date="2012" name="PLoS ONE">
        <title>A Deeply Branching Thermophilic Bacterium with an Ancient Acetyl-CoA Pathway Dominates a Subsurface Ecosystem.</title>
        <authorList>
            <person name="Takami H."/>
            <person name="Noguchi H."/>
            <person name="Takaki Y."/>
            <person name="Uchiyama I."/>
            <person name="Toyoda A."/>
            <person name="Nishi S."/>
            <person name="Chee G.-J."/>
            <person name="Arai W."/>
            <person name="Nunoura T."/>
            <person name="Itoh T."/>
            <person name="Hattori M."/>
            <person name="Takai K."/>
        </authorList>
    </citation>
    <scope>NUCLEOTIDE SEQUENCE</scope>
</reference>
<evidence type="ECO:0000313" key="2">
    <source>
        <dbReference type="EMBL" id="BAL54919.1"/>
    </source>
</evidence>
<accession>H5S8B6</accession>
<gene>
    <name evidence="1" type="ORF">HGMM_F01C04C22</name>
    <name evidence="2" type="ORF">HGMM_F21E10C25</name>
</gene>
<dbReference type="AlphaFoldDB" id="H5S8B6"/>
<organism evidence="1">
    <name type="scientific">uncultured Acetothermia bacterium</name>
    <dbReference type="NCBI Taxonomy" id="236499"/>
    <lineage>
        <taxon>Bacteria</taxon>
        <taxon>Candidatus Bipolaricaulota</taxon>
        <taxon>environmental samples</taxon>
    </lineage>
</organism>
<name>H5S8B6_9BACT</name>
<dbReference type="EMBL" id="AP011627">
    <property type="protein sequence ID" value="BAL52402.1"/>
    <property type="molecule type" value="Genomic_DNA"/>
</dbReference>
<proteinExistence type="predicted"/>
<reference evidence="1" key="1">
    <citation type="journal article" date="2005" name="Environ. Microbiol.">
        <title>Genetic and functional properties of uncultivated thermophilic crenarchaeotes from a subsurface gold mine as revealed by analysis of genome fragments.</title>
        <authorList>
            <person name="Nunoura T."/>
            <person name="Hirayama H."/>
            <person name="Takami H."/>
            <person name="Oida H."/>
            <person name="Nishi S."/>
            <person name="Shimamura S."/>
            <person name="Suzuki Y."/>
            <person name="Inagaki F."/>
            <person name="Takai K."/>
            <person name="Nealson K.H."/>
            <person name="Horikoshi K."/>
        </authorList>
    </citation>
    <scope>NUCLEOTIDE SEQUENCE</scope>
</reference>
<protein>
    <submittedName>
        <fullName evidence="1">Uncharacterized protein</fullName>
    </submittedName>
</protein>
<evidence type="ECO:0000313" key="1">
    <source>
        <dbReference type="EMBL" id="BAL52402.1"/>
    </source>
</evidence>
<dbReference type="EMBL" id="AP011703">
    <property type="protein sequence ID" value="BAL54919.1"/>
    <property type="molecule type" value="Genomic_DNA"/>
</dbReference>